<evidence type="ECO:0000313" key="6">
    <source>
        <dbReference type="EMBL" id="MDP9899663.1"/>
    </source>
</evidence>
<organism evidence="6 7">
    <name type="scientific">Variovorax ginsengisoli</name>
    <dbReference type="NCBI Taxonomy" id="363844"/>
    <lineage>
        <taxon>Bacteria</taxon>
        <taxon>Pseudomonadati</taxon>
        <taxon>Pseudomonadota</taxon>
        <taxon>Betaproteobacteria</taxon>
        <taxon>Burkholderiales</taxon>
        <taxon>Comamonadaceae</taxon>
        <taxon>Variovorax</taxon>
    </lineage>
</organism>
<name>A0ABT9S5M2_9BURK</name>
<protein>
    <recommendedName>
        <fullName evidence="5">UPF0391 membrane protein J2W36_001914</fullName>
    </recommendedName>
</protein>
<dbReference type="Pfam" id="PF07043">
    <property type="entry name" value="DUF1328"/>
    <property type="match status" value="1"/>
</dbReference>
<dbReference type="EMBL" id="JAUSRO010000005">
    <property type="protein sequence ID" value="MDP9899663.1"/>
    <property type="molecule type" value="Genomic_DNA"/>
</dbReference>
<dbReference type="NCBIfam" id="NF010235">
    <property type="entry name" value="PRK13682.2-6"/>
    <property type="match status" value="1"/>
</dbReference>
<comment type="subcellular location">
    <subcellularLocation>
        <location evidence="5">Cell membrane</location>
        <topology evidence="5">Single-pass membrane protein</topology>
    </subcellularLocation>
</comment>
<evidence type="ECO:0000313" key="7">
    <source>
        <dbReference type="Proteomes" id="UP001226867"/>
    </source>
</evidence>
<sequence>MLKYAIIFAVVSLIAGALGFGGVAAGAAGIAKVLFGLFLILAVVFLVLAALGVGAVRKAID</sequence>
<comment type="caution">
    <text evidence="6">The sequence shown here is derived from an EMBL/GenBank/DDBJ whole genome shotgun (WGS) entry which is preliminary data.</text>
</comment>
<evidence type="ECO:0000256" key="1">
    <source>
        <dbReference type="ARBA" id="ARBA00022475"/>
    </source>
</evidence>
<keyword evidence="1 5" id="KW-1003">Cell membrane</keyword>
<evidence type="ECO:0000256" key="4">
    <source>
        <dbReference type="ARBA" id="ARBA00023136"/>
    </source>
</evidence>
<keyword evidence="7" id="KW-1185">Reference proteome</keyword>
<dbReference type="InterPro" id="IPR009760">
    <property type="entry name" value="DUF1328"/>
</dbReference>
<gene>
    <name evidence="6" type="ORF">J2W36_001914</name>
</gene>
<evidence type="ECO:0000256" key="3">
    <source>
        <dbReference type="ARBA" id="ARBA00022989"/>
    </source>
</evidence>
<keyword evidence="3 5" id="KW-1133">Transmembrane helix</keyword>
<dbReference type="Proteomes" id="UP001226867">
    <property type="component" value="Unassembled WGS sequence"/>
</dbReference>
<dbReference type="PIRSF" id="PIRSF036466">
    <property type="entry name" value="UCP036466"/>
    <property type="match status" value="1"/>
</dbReference>
<proteinExistence type="inferred from homology"/>
<keyword evidence="2 5" id="KW-0812">Transmembrane</keyword>
<evidence type="ECO:0000256" key="2">
    <source>
        <dbReference type="ARBA" id="ARBA00022692"/>
    </source>
</evidence>
<feature type="transmembrane region" description="Helical" evidence="5">
    <location>
        <begin position="35"/>
        <end position="56"/>
    </location>
</feature>
<dbReference type="RefSeq" id="WP_307689479.1">
    <property type="nucleotide sequence ID" value="NZ_JAUSRO010000005.1"/>
</dbReference>
<accession>A0ABT9S5M2</accession>
<reference evidence="6 7" key="1">
    <citation type="submission" date="2023-07" db="EMBL/GenBank/DDBJ databases">
        <title>Sorghum-associated microbial communities from plants grown in Nebraska, USA.</title>
        <authorList>
            <person name="Schachtman D."/>
        </authorList>
    </citation>
    <scope>NUCLEOTIDE SEQUENCE [LARGE SCALE GENOMIC DNA]</scope>
    <source>
        <strain evidence="6 7">DS1607</strain>
    </source>
</reference>
<keyword evidence="4 5" id="KW-0472">Membrane</keyword>
<comment type="similarity">
    <text evidence="5">Belongs to the UPF0391 family.</text>
</comment>
<evidence type="ECO:0000256" key="5">
    <source>
        <dbReference type="HAMAP-Rule" id="MF_01361"/>
    </source>
</evidence>
<dbReference type="HAMAP" id="MF_01361">
    <property type="entry name" value="UPF0391"/>
    <property type="match status" value="1"/>
</dbReference>